<proteinExistence type="predicted"/>
<dbReference type="Gene3D" id="1.10.1780.10">
    <property type="entry name" value="Clp, N-terminal domain"/>
    <property type="match status" value="1"/>
</dbReference>
<reference evidence="3 4" key="1">
    <citation type="submission" date="2016-04" db="EMBL/GenBank/DDBJ databases">
        <title>Complete genome sequence and analysis of deep-sea sediment isolate, Amycolatopsis sp. WP1.</title>
        <authorList>
            <person name="Wang H."/>
            <person name="Chen S."/>
            <person name="Wu Q."/>
        </authorList>
    </citation>
    <scope>NUCLEOTIDE SEQUENCE [LARGE SCALE GENOMIC DNA]</scope>
    <source>
        <strain evidence="3 4">WP1</strain>
    </source>
</reference>
<dbReference type="RefSeq" id="WP_113695665.1">
    <property type="nucleotide sequence ID" value="NZ_CP015163.1"/>
</dbReference>
<keyword evidence="4" id="KW-1185">Reference proteome</keyword>
<sequence>MFERFTAEARHTVVSAREVAREAGTGEIRPEHLLIALRGNAQGPIAELLDARLPDQAGLVAQFEEIRRRGGLSDADTEALEQLGIDVLKIVDAVERSHGEYALAGRVPPPRRRFGHLPFTREAKSALERSLREAVEMGDKHIGTEHLLLALTTQPGLAADQLAAHGIDHAGVRLALARRRTA</sequence>
<name>A0A344LEX8_9PSEU</name>
<accession>A0A344LEX8</accession>
<evidence type="ECO:0000313" key="4">
    <source>
        <dbReference type="Proteomes" id="UP000250434"/>
    </source>
</evidence>
<evidence type="ECO:0000256" key="1">
    <source>
        <dbReference type="PROSITE-ProRule" id="PRU01251"/>
    </source>
</evidence>
<dbReference type="KEGG" id="aab:A4R43_32605"/>
<gene>
    <name evidence="3" type="ORF">A4R43_32605</name>
</gene>
<evidence type="ECO:0000313" key="3">
    <source>
        <dbReference type="EMBL" id="AXB46602.1"/>
    </source>
</evidence>
<dbReference type="AlphaFoldDB" id="A0A344LEX8"/>
<feature type="domain" description="Clp R" evidence="2">
    <location>
        <begin position="2"/>
        <end position="182"/>
    </location>
</feature>
<evidence type="ECO:0000259" key="2">
    <source>
        <dbReference type="PROSITE" id="PS51903"/>
    </source>
</evidence>
<dbReference type="InterPro" id="IPR036628">
    <property type="entry name" value="Clp_N_dom_sf"/>
</dbReference>
<dbReference type="EMBL" id="CP015163">
    <property type="protein sequence ID" value="AXB46602.1"/>
    <property type="molecule type" value="Genomic_DNA"/>
</dbReference>
<dbReference type="Pfam" id="PF02861">
    <property type="entry name" value="Clp_N"/>
    <property type="match status" value="2"/>
</dbReference>
<keyword evidence="1" id="KW-0677">Repeat</keyword>
<dbReference type="PROSITE" id="PS51903">
    <property type="entry name" value="CLP_R"/>
    <property type="match status" value="1"/>
</dbReference>
<organism evidence="3 4">
    <name type="scientific">Amycolatopsis albispora</name>
    <dbReference type="NCBI Taxonomy" id="1804986"/>
    <lineage>
        <taxon>Bacteria</taxon>
        <taxon>Bacillati</taxon>
        <taxon>Actinomycetota</taxon>
        <taxon>Actinomycetes</taxon>
        <taxon>Pseudonocardiales</taxon>
        <taxon>Pseudonocardiaceae</taxon>
        <taxon>Amycolatopsis</taxon>
    </lineage>
</organism>
<protein>
    <recommendedName>
        <fullName evidence="2">Clp R domain-containing protein</fullName>
    </recommendedName>
</protein>
<dbReference type="InterPro" id="IPR004176">
    <property type="entry name" value="Clp_R_N"/>
</dbReference>
<dbReference type="SUPFAM" id="SSF81923">
    <property type="entry name" value="Double Clp-N motif"/>
    <property type="match status" value="2"/>
</dbReference>
<dbReference type="Proteomes" id="UP000250434">
    <property type="component" value="Chromosome"/>
</dbReference>
<dbReference type="OrthoDB" id="3628183at2"/>